<gene>
    <name evidence="1" type="ORF">RD2015_8</name>
</gene>
<organism evidence="1 2">
    <name type="scientific">Roseateles depolymerans</name>
    <dbReference type="NCBI Taxonomy" id="76731"/>
    <lineage>
        <taxon>Bacteria</taxon>
        <taxon>Pseudomonadati</taxon>
        <taxon>Pseudomonadota</taxon>
        <taxon>Betaproteobacteria</taxon>
        <taxon>Burkholderiales</taxon>
        <taxon>Sphaerotilaceae</taxon>
        <taxon>Roseateles</taxon>
    </lineage>
</organism>
<keyword evidence="2" id="KW-1185">Reference proteome</keyword>
<accession>A0A0U3MNP5</accession>
<name>A0A0U3MNP5_9BURK</name>
<proteinExistence type="predicted"/>
<evidence type="ECO:0000313" key="2">
    <source>
        <dbReference type="Proteomes" id="UP000060699"/>
    </source>
</evidence>
<dbReference type="AlphaFoldDB" id="A0A0U3MNP5"/>
<sequence>MEIPIEQALGRKLLASEKTASHSLSALPADVLRDVETLARQPSTLPVVYYLRLQTGASLMEICRFGASQNLFDAGEPGDE</sequence>
<evidence type="ECO:0000313" key="1">
    <source>
        <dbReference type="EMBL" id="ALV04515.1"/>
    </source>
</evidence>
<protein>
    <submittedName>
        <fullName evidence="1">Uncharacterized protein</fullName>
    </submittedName>
</protein>
<dbReference type="EMBL" id="CP013729">
    <property type="protein sequence ID" value="ALV04515.1"/>
    <property type="molecule type" value="Genomic_DNA"/>
</dbReference>
<dbReference type="RefSeq" id="WP_058933145.1">
    <property type="nucleotide sequence ID" value="NZ_CP013729.1"/>
</dbReference>
<dbReference type="KEGG" id="rdp:RD2015_8"/>
<reference evidence="1 2" key="1">
    <citation type="submission" date="2015-12" db="EMBL/GenBank/DDBJ databases">
        <title>Complete genome of Roseateles depolymerans KCTC 42856.</title>
        <authorList>
            <person name="Kim K.M."/>
        </authorList>
    </citation>
    <scope>NUCLEOTIDE SEQUENCE [LARGE SCALE GENOMIC DNA]</scope>
    <source>
        <strain evidence="1 2">KCTC 42856</strain>
    </source>
</reference>
<dbReference type="Proteomes" id="UP000060699">
    <property type="component" value="Chromosome"/>
</dbReference>